<protein>
    <submittedName>
        <fullName evidence="3">Amidohydrolase</fullName>
    </submittedName>
</protein>
<dbReference type="InterPro" id="IPR006680">
    <property type="entry name" value="Amidohydro-rel"/>
</dbReference>
<dbReference type="GO" id="GO:0016787">
    <property type="term" value="F:hydrolase activity"/>
    <property type="evidence" value="ECO:0007669"/>
    <property type="project" value="UniProtKB-KW"/>
</dbReference>
<dbReference type="EMBL" id="MAXA01000234">
    <property type="protein sequence ID" value="OHV24669.1"/>
    <property type="molecule type" value="Genomic_DNA"/>
</dbReference>
<dbReference type="GO" id="GO:0005737">
    <property type="term" value="C:cytoplasm"/>
    <property type="evidence" value="ECO:0007669"/>
    <property type="project" value="TreeGrafter"/>
</dbReference>
<proteinExistence type="predicted"/>
<keyword evidence="3" id="KW-0378">Hydrolase</keyword>
<sequence length="406" mass="45978">MNDDRNARRTVTNKPTKPWIFDFDNHYYEAEDAFTRYQDRSLRNRGVRWAEVDGRRRLLVGGTLNSYIANPTFDPVAKPGALYDWYRGNPRQQQIKDAFGELEPLRPEYRDRARRLQLMDEQGLAGMLLFPTLGVGVEDALRHDPEAGDKVFRAFNRWLDEDWGFNYEGRLFAVPYVPLLDPVAAVDELRRVIEAGAVVVNVRNAPVPVPGGFRSPFDPVYDPFWGLAAEAGIVVATHAGLDGYDTLVQMWEPGGAESSLFRSPLRGIVTKGRAVSDFYAAAVCHRIFDRFPALRFASVENGAAWAPELLHRLDDAANRNPGYFQDHPRDVFGEHVWITPFWEDRVDELVADVRVDRLLLGSDWPHAEGTRAPADFLTESLGGLPDADIRRIARENALDVMRISLD</sequence>
<dbReference type="SUPFAM" id="SSF51556">
    <property type="entry name" value="Metallo-dependent hydrolases"/>
    <property type="match status" value="1"/>
</dbReference>
<dbReference type="Proteomes" id="UP000179769">
    <property type="component" value="Unassembled WGS sequence"/>
</dbReference>
<keyword evidence="1" id="KW-0456">Lyase</keyword>
<dbReference type="PANTHER" id="PTHR21240">
    <property type="entry name" value="2-AMINO-3-CARBOXYLMUCONATE-6-SEMIALDEHYDE DECARBOXYLASE"/>
    <property type="match status" value="1"/>
</dbReference>
<evidence type="ECO:0000313" key="3">
    <source>
        <dbReference type="EMBL" id="OHV24669.1"/>
    </source>
</evidence>
<dbReference type="Pfam" id="PF04909">
    <property type="entry name" value="Amidohydro_2"/>
    <property type="match status" value="1"/>
</dbReference>
<accession>A0A1S1PTN8</accession>
<evidence type="ECO:0000259" key="2">
    <source>
        <dbReference type="Pfam" id="PF04909"/>
    </source>
</evidence>
<gene>
    <name evidence="3" type="ORF">BBK14_23100</name>
</gene>
<dbReference type="GO" id="GO:0016831">
    <property type="term" value="F:carboxy-lyase activity"/>
    <property type="evidence" value="ECO:0007669"/>
    <property type="project" value="InterPro"/>
</dbReference>
<evidence type="ECO:0000256" key="1">
    <source>
        <dbReference type="ARBA" id="ARBA00023239"/>
    </source>
</evidence>
<name>A0A1S1PTN8_9ACTN</name>
<reference evidence="4" key="1">
    <citation type="submission" date="2016-07" db="EMBL/GenBank/DDBJ databases">
        <title>Frankia sp. NRRL B-16219 Genome sequencing.</title>
        <authorList>
            <person name="Ghodhbane-Gtari F."/>
            <person name="Swanson E."/>
            <person name="Gueddou A."/>
            <person name="Louati M."/>
            <person name="Nouioui I."/>
            <person name="Hezbri K."/>
            <person name="Abebe-Akele F."/>
            <person name="Simpson S."/>
            <person name="Morris K."/>
            <person name="Thomas K."/>
            <person name="Gtari M."/>
            <person name="Tisa L.S."/>
        </authorList>
    </citation>
    <scope>NUCLEOTIDE SEQUENCE [LARGE SCALE GENOMIC DNA]</scope>
    <source>
        <strain evidence="4">NRRL B-16219</strain>
    </source>
</reference>
<dbReference type="GO" id="GO:0019748">
    <property type="term" value="P:secondary metabolic process"/>
    <property type="evidence" value="ECO:0007669"/>
    <property type="project" value="TreeGrafter"/>
</dbReference>
<dbReference type="OrthoDB" id="8673349at2"/>
<comment type="caution">
    <text evidence="3">The sequence shown here is derived from an EMBL/GenBank/DDBJ whole genome shotgun (WGS) entry which is preliminary data.</text>
</comment>
<evidence type="ECO:0000313" key="4">
    <source>
        <dbReference type="Proteomes" id="UP000179769"/>
    </source>
</evidence>
<feature type="domain" description="Amidohydrolase-related" evidence="2">
    <location>
        <begin position="144"/>
        <end position="400"/>
    </location>
</feature>
<organism evidence="3 4">
    <name type="scientific">Parafrankia soli</name>
    <dbReference type="NCBI Taxonomy" id="2599596"/>
    <lineage>
        <taxon>Bacteria</taxon>
        <taxon>Bacillati</taxon>
        <taxon>Actinomycetota</taxon>
        <taxon>Actinomycetes</taxon>
        <taxon>Frankiales</taxon>
        <taxon>Frankiaceae</taxon>
        <taxon>Parafrankia</taxon>
    </lineage>
</organism>
<dbReference type="AlphaFoldDB" id="A0A1S1PTN8"/>
<dbReference type="PANTHER" id="PTHR21240:SF28">
    <property type="entry name" value="ISO-OROTATE DECARBOXYLASE (EUROFUNG)"/>
    <property type="match status" value="1"/>
</dbReference>
<dbReference type="InterPro" id="IPR032466">
    <property type="entry name" value="Metal_Hydrolase"/>
</dbReference>
<dbReference type="InterPro" id="IPR032465">
    <property type="entry name" value="ACMSD"/>
</dbReference>
<dbReference type="Gene3D" id="3.20.20.140">
    <property type="entry name" value="Metal-dependent hydrolases"/>
    <property type="match status" value="1"/>
</dbReference>
<keyword evidence="4" id="KW-1185">Reference proteome</keyword>